<evidence type="ECO:0000256" key="4">
    <source>
        <dbReference type="PROSITE-ProRule" id="PRU00221"/>
    </source>
</evidence>
<dbReference type="GO" id="GO:0032040">
    <property type="term" value="C:small-subunit processome"/>
    <property type="evidence" value="ECO:0007669"/>
    <property type="project" value="TreeGrafter"/>
</dbReference>
<dbReference type="InterPro" id="IPR015943">
    <property type="entry name" value="WD40/YVTN_repeat-like_dom_sf"/>
</dbReference>
<dbReference type="InterPro" id="IPR001680">
    <property type="entry name" value="WD40_rpt"/>
</dbReference>
<gene>
    <name evidence="8" type="primary">LOC112681890</name>
</gene>
<organism evidence="7 8">
    <name type="scientific">Sipha flava</name>
    <name type="common">yellow sugarcane aphid</name>
    <dbReference type="NCBI Taxonomy" id="143950"/>
    <lineage>
        <taxon>Eukaryota</taxon>
        <taxon>Metazoa</taxon>
        <taxon>Ecdysozoa</taxon>
        <taxon>Arthropoda</taxon>
        <taxon>Hexapoda</taxon>
        <taxon>Insecta</taxon>
        <taxon>Pterygota</taxon>
        <taxon>Neoptera</taxon>
        <taxon>Paraneoptera</taxon>
        <taxon>Hemiptera</taxon>
        <taxon>Sternorrhyncha</taxon>
        <taxon>Aphidomorpha</taxon>
        <taxon>Aphidoidea</taxon>
        <taxon>Aphididae</taxon>
        <taxon>Sipha</taxon>
    </lineage>
</organism>
<dbReference type="Proteomes" id="UP000694846">
    <property type="component" value="Unplaced"/>
</dbReference>
<evidence type="ECO:0000313" key="7">
    <source>
        <dbReference type="Proteomes" id="UP000694846"/>
    </source>
</evidence>
<dbReference type="SUPFAM" id="SSF50978">
    <property type="entry name" value="WD40 repeat-like"/>
    <property type="match status" value="2"/>
</dbReference>
<feature type="compositionally biased region" description="Acidic residues" evidence="5">
    <location>
        <begin position="702"/>
        <end position="715"/>
    </location>
</feature>
<dbReference type="InterPro" id="IPR051570">
    <property type="entry name" value="TBC1_cilium_biogenesis"/>
</dbReference>
<protein>
    <submittedName>
        <fullName evidence="8">WD repeat-containing protein 3</fullName>
    </submittedName>
</protein>
<dbReference type="PANTHER" id="PTHR19853">
    <property type="entry name" value="WD REPEAT CONTAINING PROTEIN 3 WDR3"/>
    <property type="match status" value="1"/>
</dbReference>
<dbReference type="GO" id="GO:0034388">
    <property type="term" value="C:Pwp2p-containing subcomplex of 90S preribosome"/>
    <property type="evidence" value="ECO:0007669"/>
    <property type="project" value="TreeGrafter"/>
</dbReference>
<reference evidence="8" key="1">
    <citation type="submission" date="2025-08" db="UniProtKB">
        <authorList>
            <consortium name="RefSeq"/>
        </authorList>
    </citation>
    <scope>IDENTIFICATION</scope>
    <source>
        <tissue evidence="8">Whole body</tissue>
    </source>
</reference>
<dbReference type="PROSITE" id="PS00678">
    <property type="entry name" value="WD_REPEATS_1"/>
    <property type="match status" value="2"/>
</dbReference>
<dbReference type="OrthoDB" id="407922at2759"/>
<accession>A0A8B8FB23</accession>
<feature type="repeat" description="WD" evidence="4">
    <location>
        <begin position="153"/>
        <end position="194"/>
    </location>
</feature>
<dbReference type="SMART" id="SM00320">
    <property type="entry name" value="WD40"/>
    <property type="match status" value="12"/>
</dbReference>
<dbReference type="InterPro" id="IPR020472">
    <property type="entry name" value="WD40_PAC1"/>
</dbReference>
<dbReference type="GO" id="GO:0030515">
    <property type="term" value="F:snoRNA binding"/>
    <property type="evidence" value="ECO:0007669"/>
    <property type="project" value="TreeGrafter"/>
</dbReference>
<name>A0A8B8FB23_9HEMI</name>
<feature type="repeat" description="WD" evidence="4">
    <location>
        <begin position="578"/>
        <end position="619"/>
    </location>
</feature>
<dbReference type="InterPro" id="IPR007148">
    <property type="entry name" value="SSU_processome_Utp12"/>
</dbReference>
<evidence type="ECO:0000313" key="8">
    <source>
        <dbReference type="RefSeq" id="XP_025408013.1"/>
    </source>
</evidence>
<dbReference type="PROSITE" id="PS50082">
    <property type="entry name" value="WD_REPEATS_2"/>
    <property type="match status" value="7"/>
</dbReference>
<dbReference type="PANTHER" id="PTHR19853:SF0">
    <property type="entry name" value="WD REPEAT-CONTAINING PROTEIN 3"/>
    <property type="match status" value="1"/>
</dbReference>
<dbReference type="PRINTS" id="PR00320">
    <property type="entry name" value="GPROTEINBRPT"/>
</dbReference>
<keyword evidence="1 4" id="KW-0853">WD repeat</keyword>
<dbReference type="Gene3D" id="2.130.10.10">
    <property type="entry name" value="YVTN repeat-like/Quinoprotein amine dehydrogenase"/>
    <property type="match status" value="3"/>
</dbReference>
<evidence type="ECO:0000259" key="6">
    <source>
        <dbReference type="Pfam" id="PF04003"/>
    </source>
</evidence>
<evidence type="ECO:0000256" key="2">
    <source>
        <dbReference type="ARBA" id="ARBA00022737"/>
    </source>
</evidence>
<evidence type="ECO:0000256" key="1">
    <source>
        <dbReference type="ARBA" id="ARBA00022574"/>
    </source>
</evidence>
<dbReference type="PROSITE" id="PS50294">
    <property type="entry name" value="WD_REPEATS_REGION"/>
    <property type="match status" value="5"/>
</dbReference>
<dbReference type="RefSeq" id="XP_025408013.1">
    <property type="nucleotide sequence ID" value="XM_025552228.1"/>
</dbReference>
<feature type="region of interest" description="Disordered" evidence="5">
    <location>
        <begin position="702"/>
        <end position="721"/>
    </location>
</feature>
<dbReference type="InterPro" id="IPR036322">
    <property type="entry name" value="WD40_repeat_dom_sf"/>
</dbReference>
<evidence type="ECO:0000256" key="5">
    <source>
        <dbReference type="SAM" id="MobiDB-lite"/>
    </source>
</evidence>
<feature type="repeat" description="WD" evidence="4">
    <location>
        <begin position="483"/>
        <end position="517"/>
    </location>
</feature>
<dbReference type="Pfam" id="PF04003">
    <property type="entry name" value="Utp12"/>
    <property type="match status" value="1"/>
</dbReference>
<sequence>MGITKQYLRYVPLSNFNIICHPDCNIVFVTLNGISDRYVAVGACENVVVWDLRLAKLVMTIEDEDMKNNTLKKNSVVKLASISEGKHIAVGYSDGLVNTFNLTTGELVGTFQGHRSAITALNYDTNGHMLASGSKDTEAVIWDIVAEKGLHRLSGHKGIITEVKFMNKYNIVLTSSKDTYIKFWDLTTGHCFKTLAGHITEVWTLSILRNDDFVVAGSNDAELRTWKISETKEEELEIKMTELLSSETILDFTSSIKCVKAGSLMREGPGRVVSSATDNTNHVLCCHGHGKLLELFIFTGDGEALERLRNRQRKFRKKALKRGENENDENLAFLNEKSPALQDVVRRLPSILTDFKIKSVDLVVKQTHVKVVVSMSNNSLAMYSVSLTDNKVVKELRKISLHGHRSNVKVLAFSSDNLALFTGGSESVKMWSRKTLNCIRTVETSSQVQCLCVIPGDRHVLAGLEDGNLLVIDIAAGYIIECISAHSKDLKSIYMLPDELGCITGGGDSSVKLWQLELVVLPNSDRRVLSLLHLKTIELDENVQCAKVSPDNKLLAVALLDNTIKIFFKDTFKHFIDLYGHTLPVNDFDISYDSSLIITASADKTVRIWGLDYGDCHKRLTTDSSLTSIKFIPQTHQFFTSDKNGNIKHWDADIFERVLTLQGHRGECRNLSVSGNGYFVLSCGQDNVIRLFEKTEEPLVLEDEREEERTQEDEKELATGEETNVYGGPSILALPSKKTISSEKAAELLLECLNVIKEYKDSLHQNQNTSEDKPSLPMIMMAFNVKTADDYLLEIIKRIRSSELEEVLLLIPFSSVCYFMESLIPLLNHMHHEIEAVVRSLVFLVQTLHKPLSSVKDMMPILRQLHLLATKKTNEFRDLVGENLHSLMFINNSQEEEDLVFNITQNVHKKRKRQKQKLLKTTLVNF</sequence>
<feature type="repeat" description="WD" evidence="4">
    <location>
        <begin position="401"/>
        <end position="441"/>
    </location>
</feature>
<dbReference type="GeneID" id="112681890"/>
<dbReference type="GO" id="GO:0030490">
    <property type="term" value="P:maturation of SSU-rRNA"/>
    <property type="evidence" value="ECO:0007669"/>
    <property type="project" value="TreeGrafter"/>
</dbReference>
<keyword evidence="2" id="KW-0677">Repeat</keyword>
<feature type="repeat" description="WD" evidence="4">
    <location>
        <begin position="195"/>
        <end position="236"/>
    </location>
</feature>
<dbReference type="FunFam" id="2.130.10.10:FF:000157">
    <property type="entry name" value="WD repeat domain 3"/>
    <property type="match status" value="1"/>
</dbReference>
<comment type="similarity">
    <text evidence="3">Belongs to the WD repeat WDR3/UTP12 family.</text>
</comment>
<feature type="repeat" description="WD" evidence="4">
    <location>
        <begin position="661"/>
        <end position="693"/>
    </location>
</feature>
<dbReference type="AlphaFoldDB" id="A0A8B8FB23"/>
<keyword evidence="7" id="KW-1185">Reference proteome</keyword>
<dbReference type="Pfam" id="PF25173">
    <property type="entry name" value="Beta-prop_WDR3_1st"/>
    <property type="match status" value="1"/>
</dbReference>
<dbReference type="CDD" id="cd00200">
    <property type="entry name" value="WD40"/>
    <property type="match status" value="1"/>
</dbReference>
<feature type="repeat" description="WD" evidence="4">
    <location>
        <begin position="111"/>
        <end position="152"/>
    </location>
</feature>
<dbReference type="Pfam" id="PF25172">
    <property type="entry name" value="Beta-prop_WDR3_2nd"/>
    <property type="match status" value="1"/>
</dbReference>
<feature type="domain" description="Small-subunit processome Utp12" evidence="6">
    <location>
        <begin position="789"/>
        <end position="891"/>
    </location>
</feature>
<dbReference type="InterPro" id="IPR019775">
    <property type="entry name" value="WD40_repeat_CS"/>
</dbReference>
<evidence type="ECO:0000256" key="3">
    <source>
        <dbReference type="ARBA" id="ARBA00038229"/>
    </source>
</evidence>
<proteinExistence type="inferred from homology"/>